<evidence type="ECO:0000256" key="5">
    <source>
        <dbReference type="ARBA" id="ARBA00022842"/>
    </source>
</evidence>
<keyword evidence="5" id="KW-0460">Magnesium</keyword>
<keyword evidence="8" id="KW-1185">Reference proteome</keyword>
<dbReference type="GO" id="GO:0006874">
    <property type="term" value="P:intracellular calcium ion homeostasis"/>
    <property type="evidence" value="ECO:0007669"/>
    <property type="project" value="TreeGrafter"/>
</dbReference>
<dbReference type="Gene3D" id="3.40.1110.10">
    <property type="entry name" value="Calcium-transporting ATPase, cytoplasmic domain N"/>
    <property type="match status" value="1"/>
</dbReference>
<dbReference type="InterPro" id="IPR023214">
    <property type="entry name" value="HAD_sf"/>
</dbReference>
<evidence type="ECO:0000313" key="8">
    <source>
        <dbReference type="Proteomes" id="UP000799118"/>
    </source>
</evidence>
<evidence type="ECO:0000256" key="6">
    <source>
        <dbReference type="ARBA" id="ARBA00022967"/>
    </source>
</evidence>
<dbReference type="PANTHER" id="PTHR45630">
    <property type="entry name" value="CATION-TRANSPORTING ATPASE-RELATED"/>
    <property type="match status" value="1"/>
</dbReference>
<evidence type="ECO:0000256" key="1">
    <source>
        <dbReference type="ARBA" id="ARBA00004141"/>
    </source>
</evidence>
<evidence type="ECO:0000256" key="2">
    <source>
        <dbReference type="ARBA" id="ARBA00022723"/>
    </source>
</evidence>
<feature type="non-terminal residue" evidence="7">
    <location>
        <position position="1"/>
    </location>
</feature>
<name>A0A6A4GKU0_9AGAR</name>
<keyword evidence="3" id="KW-0547">Nucleotide-binding</keyword>
<reference evidence="7" key="1">
    <citation type="journal article" date="2019" name="Environ. Microbiol.">
        <title>Fungal ecological strategies reflected in gene transcription - a case study of two litter decomposers.</title>
        <authorList>
            <person name="Barbi F."/>
            <person name="Kohler A."/>
            <person name="Barry K."/>
            <person name="Baskaran P."/>
            <person name="Daum C."/>
            <person name="Fauchery L."/>
            <person name="Ihrmark K."/>
            <person name="Kuo A."/>
            <person name="LaButti K."/>
            <person name="Lipzen A."/>
            <person name="Morin E."/>
            <person name="Grigoriev I.V."/>
            <person name="Henrissat B."/>
            <person name="Lindahl B."/>
            <person name="Martin F."/>
        </authorList>
    </citation>
    <scope>NUCLEOTIDE SEQUENCE</scope>
    <source>
        <strain evidence="7">JB14</strain>
    </source>
</reference>
<dbReference type="InterPro" id="IPR023299">
    <property type="entry name" value="ATPase_P-typ_cyto_dom_N"/>
</dbReference>
<dbReference type="GO" id="GO:0005789">
    <property type="term" value="C:endoplasmic reticulum membrane"/>
    <property type="evidence" value="ECO:0007669"/>
    <property type="project" value="TreeGrafter"/>
</dbReference>
<organism evidence="7 8">
    <name type="scientific">Gymnopus androsaceus JB14</name>
    <dbReference type="NCBI Taxonomy" id="1447944"/>
    <lineage>
        <taxon>Eukaryota</taxon>
        <taxon>Fungi</taxon>
        <taxon>Dikarya</taxon>
        <taxon>Basidiomycota</taxon>
        <taxon>Agaricomycotina</taxon>
        <taxon>Agaricomycetes</taxon>
        <taxon>Agaricomycetidae</taxon>
        <taxon>Agaricales</taxon>
        <taxon>Marasmiineae</taxon>
        <taxon>Omphalotaceae</taxon>
        <taxon>Gymnopus</taxon>
    </lineage>
</organism>
<gene>
    <name evidence="7" type="ORF">BT96DRAFT_739173</name>
</gene>
<protein>
    <submittedName>
        <fullName evidence="7">Uncharacterized protein</fullName>
    </submittedName>
</protein>
<comment type="subcellular location">
    <subcellularLocation>
        <location evidence="1">Membrane</location>
        <topology evidence="1">Multi-pass membrane protein</topology>
    </subcellularLocation>
</comment>
<dbReference type="Proteomes" id="UP000799118">
    <property type="component" value="Unassembled WGS sequence"/>
</dbReference>
<proteinExistence type="predicted"/>
<accession>A0A6A4GKU0</accession>
<evidence type="ECO:0000256" key="3">
    <source>
        <dbReference type="ARBA" id="ARBA00022741"/>
    </source>
</evidence>
<dbReference type="Gene3D" id="3.40.50.1000">
    <property type="entry name" value="HAD superfamily/HAD-like"/>
    <property type="match status" value="1"/>
</dbReference>
<dbReference type="GO" id="GO:0046872">
    <property type="term" value="F:metal ion binding"/>
    <property type="evidence" value="ECO:0007669"/>
    <property type="project" value="UniProtKB-KW"/>
</dbReference>
<dbReference type="InterPro" id="IPR006544">
    <property type="entry name" value="P-type_TPase_V"/>
</dbReference>
<dbReference type="OrthoDB" id="48943at2759"/>
<dbReference type="EMBL" id="ML769931">
    <property type="protein sequence ID" value="KAE9385927.1"/>
    <property type="molecule type" value="Genomic_DNA"/>
</dbReference>
<sequence>KSKLLLDCVLIITSVVPPELPMELSLAVSASLVALSKYALPYSFRIPFTGPVDVCCFDKTGNITAENLVLEGKNPIALVNVREVSRETTLCLAGAHALVGLDDGTIVGDPMEKTTLENMDWGVGKSAFEFQFGPHNKMSSTIRRQFQFSFALKRMCTVPTFQGPLVIGGTGGNANRTLVAVKGAPETIKGMLGVVPSRYDEIYKGYTREGSRVLALACKEMEFMNSEKINKLARDAIESNLTFAGFLVFHCPLKADAVDTLKMLADSSHRCIMITGDNPLTAVHVVKTVEIVDREVFISDLKENPCNERDLTWRTVDERKVIPVDPSAPLDLTLFDEYDICITGTAMKQYENTPGWKNLVQNTWVYARVSPAQKE</sequence>
<dbReference type="GO" id="GO:0005524">
    <property type="term" value="F:ATP binding"/>
    <property type="evidence" value="ECO:0007669"/>
    <property type="project" value="UniProtKB-KW"/>
</dbReference>
<keyword evidence="4" id="KW-0067">ATP-binding</keyword>
<feature type="non-terminal residue" evidence="7">
    <location>
        <position position="375"/>
    </location>
</feature>
<dbReference type="GO" id="GO:0015662">
    <property type="term" value="F:P-type ion transporter activity"/>
    <property type="evidence" value="ECO:0007669"/>
    <property type="project" value="TreeGrafter"/>
</dbReference>
<dbReference type="SUPFAM" id="SSF56784">
    <property type="entry name" value="HAD-like"/>
    <property type="match status" value="1"/>
</dbReference>
<evidence type="ECO:0000256" key="4">
    <source>
        <dbReference type="ARBA" id="ARBA00022840"/>
    </source>
</evidence>
<keyword evidence="2" id="KW-0479">Metal-binding</keyword>
<dbReference type="InterPro" id="IPR036412">
    <property type="entry name" value="HAD-like_sf"/>
</dbReference>
<dbReference type="SUPFAM" id="SSF81660">
    <property type="entry name" value="Metal cation-transporting ATPase, ATP-binding domain N"/>
    <property type="match status" value="1"/>
</dbReference>
<evidence type="ECO:0000313" key="7">
    <source>
        <dbReference type="EMBL" id="KAE9385927.1"/>
    </source>
</evidence>
<keyword evidence="6" id="KW-1278">Translocase</keyword>
<dbReference type="AlphaFoldDB" id="A0A6A4GKU0"/>
<dbReference type="PANTHER" id="PTHR45630:SF7">
    <property type="entry name" value="ENDOPLASMIC RETICULUM TRANSMEMBRANE HELIX TRANSLOCASE"/>
    <property type="match status" value="1"/>
</dbReference>
<dbReference type="GO" id="GO:0019829">
    <property type="term" value="F:ATPase-coupled monoatomic cation transmembrane transporter activity"/>
    <property type="evidence" value="ECO:0007669"/>
    <property type="project" value="TreeGrafter"/>
</dbReference>